<sequence length="120" mass="13428">MRWVFVIILAIVLCGSYYYIFLYEKKIVLTDELSIKELAVLNCDNGFGSSCFNLAFGIFGALDKHDTVLFYEKACNKGIDIACDVISKVYLDENKIEKARLARQRACSLGSSIACATLIH</sequence>
<organism evidence="2 3">
    <name type="scientific">Campylobacter geochelonis</name>
    <dbReference type="NCBI Taxonomy" id="1780362"/>
    <lineage>
        <taxon>Bacteria</taxon>
        <taxon>Pseudomonadati</taxon>
        <taxon>Campylobacterota</taxon>
        <taxon>Epsilonproteobacteria</taxon>
        <taxon>Campylobacterales</taxon>
        <taxon>Campylobacteraceae</taxon>
        <taxon>Campylobacter</taxon>
    </lineage>
</organism>
<accession>A0A128EIE2</accession>
<evidence type="ECO:0000313" key="2">
    <source>
        <dbReference type="EMBL" id="CZE48341.1"/>
    </source>
</evidence>
<dbReference type="RefSeq" id="WP_075531604.1">
    <property type="nucleotide sequence ID" value="NZ_CP053844.1"/>
</dbReference>
<dbReference type="OrthoDB" id="9772133at2"/>
<proteinExistence type="predicted"/>
<dbReference type="AlphaFoldDB" id="A0A128EIE2"/>
<keyword evidence="2" id="KW-0378">Hydrolase</keyword>
<dbReference type="SUPFAM" id="SSF81901">
    <property type="entry name" value="HCP-like"/>
    <property type="match status" value="1"/>
</dbReference>
<reference evidence="2 3" key="1">
    <citation type="submission" date="2016-02" db="EMBL/GenBank/DDBJ databases">
        <authorList>
            <consortium name="Pathogen Informatics"/>
        </authorList>
    </citation>
    <scope>NUCLEOTIDE SEQUENCE [LARGE SCALE GENOMIC DNA]</scope>
    <source>
        <strain evidence="2 3">RC20</strain>
    </source>
</reference>
<evidence type="ECO:0000256" key="1">
    <source>
        <dbReference type="SAM" id="Phobius"/>
    </source>
</evidence>
<gene>
    <name evidence="2" type="primary">hcpD_5</name>
    <name evidence="2" type="ORF">ERS672216_01366</name>
</gene>
<dbReference type="EC" id="3.5.2.6" evidence="2"/>
<keyword evidence="3" id="KW-1185">Reference proteome</keyword>
<name>A0A128EIE2_9BACT</name>
<keyword evidence="1" id="KW-1133">Transmembrane helix</keyword>
<keyword evidence="1" id="KW-0812">Transmembrane</keyword>
<evidence type="ECO:0000313" key="3">
    <source>
        <dbReference type="Proteomes" id="UP000069632"/>
    </source>
</evidence>
<protein>
    <submittedName>
        <fullName evidence="2">Putative beta-lactamase hcpD</fullName>
        <ecNumber evidence="2">3.5.2.6</ecNumber>
    </submittedName>
</protein>
<dbReference type="Proteomes" id="UP000069632">
    <property type="component" value="Unassembled WGS sequence"/>
</dbReference>
<keyword evidence="1" id="KW-0472">Membrane</keyword>
<dbReference type="GO" id="GO:0008800">
    <property type="term" value="F:beta-lactamase activity"/>
    <property type="evidence" value="ECO:0007669"/>
    <property type="project" value="UniProtKB-EC"/>
</dbReference>
<dbReference type="EMBL" id="FIZP01000007">
    <property type="protein sequence ID" value="CZE48341.1"/>
    <property type="molecule type" value="Genomic_DNA"/>
</dbReference>
<feature type="transmembrane region" description="Helical" evidence="1">
    <location>
        <begin position="6"/>
        <end position="23"/>
    </location>
</feature>